<evidence type="ECO:0000256" key="2">
    <source>
        <dbReference type="ARBA" id="ARBA00023134"/>
    </source>
</evidence>
<keyword evidence="3" id="KW-0648">Protein biosynthesis</keyword>
<reference evidence="3 4" key="1">
    <citation type="journal article" date="2012" name="J. Bacteriol.">
        <title>Twenty-one genome sequences from Pseudomonas species and 19 genome sequences from diverse bacteria isolated from the rhizosphere and endosphere of Populus deltoides.</title>
        <authorList>
            <person name="Brown S.D."/>
            <person name="Utturkar S.M."/>
            <person name="Klingeman D.M."/>
            <person name="Johnson C.M."/>
            <person name="Martin S.L."/>
            <person name="Land M.L."/>
            <person name="Lu T.Y."/>
            <person name="Schadt C.W."/>
            <person name="Doktycz M.J."/>
            <person name="Pelletier D.A."/>
        </authorList>
    </citation>
    <scope>NUCLEOTIDE SEQUENCE [LARGE SCALE GENOMIC DNA]</scope>
    <source>
        <strain evidence="3 4">CF314</strain>
    </source>
</reference>
<proteinExistence type="predicted"/>
<evidence type="ECO:0000256" key="1">
    <source>
        <dbReference type="ARBA" id="ARBA00022741"/>
    </source>
</evidence>
<accession>J2T1L0</accession>
<dbReference type="RefSeq" id="WP_007843529.1">
    <property type="nucleotide sequence ID" value="NZ_AKJY01000035.1"/>
</dbReference>
<dbReference type="GO" id="GO:0005525">
    <property type="term" value="F:GTP binding"/>
    <property type="evidence" value="ECO:0007669"/>
    <property type="project" value="UniProtKB-KW"/>
</dbReference>
<dbReference type="InterPro" id="IPR009001">
    <property type="entry name" value="Transl_elong_EF1A/Init_IF2_C"/>
</dbReference>
<organism evidence="3 4">
    <name type="scientific">Chryseobacterium populi</name>
    <dbReference type="NCBI Taxonomy" id="1144316"/>
    <lineage>
        <taxon>Bacteria</taxon>
        <taxon>Pseudomonadati</taxon>
        <taxon>Bacteroidota</taxon>
        <taxon>Flavobacteriia</taxon>
        <taxon>Flavobacteriales</taxon>
        <taxon>Weeksellaceae</taxon>
        <taxon>Chryseobacterium group</taxon>
        <taxon>Chryseobacterium</taxon>
    </lineage>
</organism>
<keyword evidence="2" id="KW-0342">GTP-binding</keyword>
<dbReference type="EMBL" id="AKJY01000035">
    <property type="protein sequence ID" value="EJL71872.1"/>
    <property type="molecule type" value="Genomic_DNA"/>
</dbReference>
<evidence type="ECO:0000313" key="4">
    <source>
        <dbReference type="Proteomes" id="UP000007509"/>
    </source>
</evidence>
<name>J2T1L0_9FLAO</name>
<dbReference type="PATRIC" id="fig|1144316.3.peg.2226"/>
<gene>
    <name evidence="3" type="ORF">PMI13_02209</name>
</gene>
<dbReference type="GO" id="GO:0003746">
    <property type="term" value="F:translation elongation factor activity"/>
    <property type="evidence" value="ECO:0007669"/>
    <property type="project" value="UniProtKB-KW"/>
</dbReference>
<dbReference type="Proteomes" id="UP000007509">
    <property type="component" value="Unassembled WGS sequence"/>
</dbReference>
<dbReference type="Gene3D" id="2.40.30.10">
    <property type="entry name" value="Translation factors"/>
    <property type="match status" value="1"/>
</dbReference>
<dbReference type="AlphaFoldDB" id="J2T1L0"/>
<evidence type="ECO:0000313" key="3">
    <source>
        <dbReference type="EMBL" id="EJL71872.1"/>
    </source>
</evidence>
<protein>
    <submittedName>
        <fullName evidence="3">Translation elongation factor-like GTPase</fullName>
    </submittedName>
</protein>
<keyword evidence="1" id="KW-0547">Nucleotide-binding</keyword>
<keyword evidence="4" id="KW-1185">Reference proteome</keyword>
<dbReference type="SUPFAM" id="SSF50465">
    <property type="entry name" value="EF-Tu/eEF-1alpha/eIF2-gamma C-terminal domain"/>
    <property type="match status" value="1"/>
</dbReference>
<keyword evidence="3" id="KW-0251">Elongation factor</keyword>
<sequence>MYKIKYISAPEMFMSATKIITENIKKEILIKQMTTEEFVKNFYIEKQNILDSDFKTKIKDLNLDEIKTEKLKQTISNLLTDTFYTILLGLDGSASIGNSQEVFKIYDEENNLISEGGDLEGHAYEYFHENKLETENSKCDFIAQIYFNKENEGGRTHHVKSDYRSQLVFNFDDYQTSHRQIYIDTNYAFPGDIVNAEVDILSQEYFYGKLKAGMGFKFYESSQLIGTGRVIKIINSKLKK</sequence>
<comment type="caution">
    <text evidence="3">The sequence shown here is derived from an EMBL/GenBank/DDBJ whole genome shotgun (WGS) entry which is preliminary data.</text>
</comment>